<feature type="domain" description="DUF5666" evidence="2">
    <location>
        <begin position="105"/>
        <end position="157"/>
    </location>
</feature>
<feature type="signal peptide" evidence="1">
    <location>
        <begin position="1"/>
        <end position="18"/>
    </location>
</feature>
<evidence type="ECO:0000256" key="1">
    <source>
        <dbReference type="SAM" id="SignalP"/>
    </source>
</evidence>
<dbReference type="AlphaFoldDB" id="A0A3E0H4S2"/>
<feature type="domain" description="DUF5666" evidence="2">
    <location>
        <begin position="40"/>
        <end position="99"/>
    </location>
</feature>
<accession>A0A3E0H4S2</accession>
<comment type="caution">
    <text evidence="3">The sequence shown here is derived from an EMBL/GenBank/DDBJ whole genome shotgun (WGS) entry which is preliminary data.</text>
</comment>
<sequence length="459" mass="48003">MKHSKSLMAITALATALAACGGGGGSSSSGTASTSARSEGVISGFGSVIVDGESYGTTAAAYLDEFNQAVARNALRIGMSVSVDGRRNDDGTGEASRVEVRRLLRGPITDLSSGTFKVLGQPVTLSSAALTSQTLANGQLVEIYGLPSSDGISASRVDVVNTLSSYSTYGRITAVDATAVTMGGLMIKLPINSPAIAVGDWIYAKCAPASQACLDGSALNATQVRLANLRDRIDSAQRVKIKGVIDSASLPNELVIQGLAIDISRATLGESDGDESNQNGFAWQPKVGDFVEVKGSYQNGRFVASRVEQEGYREVSNLRTAGVRYSTELYGVVSAATNCPSAADYQVQSVCVDDQAPSANPAIGSYVEVKGNMQADNLLRANKVEAKRVSDGTHSSYEEKGTVSSLNTVDKTFTLNNSVLVNYASARVQGDLTNGVFVEVKGSYQNGQLVATKVEREND</sequence>
<dbReference type="OrthoDB" id="5622949at2"/>
<feature type="domain" description="DUF5666" evidence="2">
    <location>
        <begin position="354"/>
        <end position="385"/>
    </location>
</feature>
<dbReference type="PROSITE" id="PS51257">
    <property type="entry name" value="PROKAR_LIPOPROTEIN"/>
    <property type="match status" value="1"/>
</dbReference>
<dbReference type="Pfam" id="PF18914">
    <property type="entry name" value="DUF5666"/>
    <property type="match status" value="5"/>
</dbReference>
<dbReference type="EMBL" id="QUNR01000003">
    <property type="protein sequence ID" value="REH37620.1"/>
    <property type="molecule type" value="Genomic_DNA"/>
</dbReference>
<feature type="domain" description="DUF5666" evidence="2">
    <location>
        <begin position="400"/>
        <end position="455"/>
    </location>
</feature>
<evidence type="ECO:0000259" key="2">
    <source>
        <dbReference type="Pfam" id="PF18914"/>
    </source>
</evidence>
<name>A0A3E0H4S2_9GAMM</name>
<gene>
    <name evidence="3" type="ORF">DFR26_1396</name>
</gene>
<evidence type="ECO:0000313" key="3">
    <source>
        <dbReference type="EMBL" id="REH37620.1"/>
    </source>
</evidence>
<feature type="chain" id="PRO_5017584413" description="DUF5666 domain-containing protein" evidence="1">
    <location>
        <begin position="19"/>
        <end position="459"/>
    </location>
</feature>
<keyword evidence="1" id="KW-0732">Signal</keyword>
<feature type="domain" description="DUF5666" evidence="2">
    <location>
        <begin position="242"/>
        <end position="308"/>
    </location>
</feature>
<reference evidence="3 4" key="1">
    <citation type="submission" date="2018-08" db="EMBL/GenBank/DDBJ databases">
        <title>Genomic Encyclopedia of Type Strains, Phase IV (KMG-IV): sequencing the most valuable type-strain genomes for metagenomic binning, comparative biology and taxonomic classification.</title>
        <authorList>
            <person name="Goeker M."/>
        </authorList>
    </citation>
    <scope>NUCLEOTIDE SEQUENCE [LARGE SCALE GENOMIC DNA]</scope>
    <source>
        <strain evidence="3 4">DSM 26022</strain>
    </source>
</reference>
<dbReference type="InterPro" id="IPR043724">
    <property type="entry name" value="DUF5666"/>
</dbReference>
<proteinExistence type="predicted"/>
<protein>
    <recommendedName>
        <fullName evidence="2">DUF5666 domain-containing protein</fullName>
    </recommendedName>
</protein>
<dbReference type="RefSeq" id="WP_147300279.1">
    <property type="nucleotide sequence ID" value="NZ_QUNR01000003.1"/>
</dbReference>
<organism evidence="3 4">
    <name type="scientific">Paraperlucidibaca baekdonensis</name>
    <dbReference type="NCBI Taxonomy" id="748120"/>
    <lineage>
        <taxon>Bacteria</taxon>
        <taxon>Pseudomonadati</taxon>
        <taxon>Pseudomonadota</taxon>
        <taxon>Gammaproteobacteria</taxon>
        <taxon>Moraxellales</taxon>
        <taxon>Moraxellaceae</taxon>
        <taxon>Paraperlucidibaca</taxon>
    </lineage>
</organism>
<keyword evidence="4" id="KW-1185">Reference proteome</keyword>
<dbReference type="Proteomes" id="UP000256774">
    <property type="component" value="Unassembled WGS sequence"/>
</dbReference>
<evidence type="ECO:0000313" key="4">
    <source>
        <dbReference type="Proteomes" id="UP000256774"/>
    </source>
</evidence>